<evidence type="ECO:0000313" key="2">
    <source>
        <dbReference type="EMBL" id="GBO39391.1"/>
    </source>
</evidence>
<organism evidence="1 3">
    <name type="scientific">Araneus ventricosus</name>
    <name type="common">Orbweaver spider</name>
    <name type="synonym">Epeira ventricosa</name>
    <dbReference type="NCBI Taxonomy" id="182803"/>
    <lineage>
        <taxon>Eukaryota</taxon>
        <taxon>Metazoa</taxon>
        <taxon>Ecdysozoa</taxon>
        <taxon>Arthropoda</taxon>
        <taxon>Chelicerata</taxon>
        <taxon>Arachnida</taxon>
        <taxon>Araneae</taxon>
        <taxon>Araneomorphae</taxon>
        <taxon>Entelegynae</taxon>
        <taxon>Araneoidea</taxon>
        <taxon>Araneidae</taxon>
        <taxon>Araneus</taxon>
    </lineage>
</organism>
<protein>
    <submittedName>
        <fullName evidence="1">Uncharacterized protein</fullName>
    </submittedName>
</protein>
<accession>A0A4Y2WQE6</accession>
<keyword evidence="3" id="KW-1185">Reference proteome</keyword>
<sequence>MFQRFLELTGHQQSDPILELAHLIPQPFSRTLEYHQEVAVTPSTSPIEDADRCYLLNDQDLMEGCRRTVDIKRLTQGCWMD</sequence>
<dbReference type="EMBL" id="BGPR01064413">
    <property type="protein sequence ID" value="GBO39391.1"/>
    <property type="molecule type" value="Genomic_DNA"/>
</dbReference>
<dbReference type="EMBL" id="BGPR01064412">
    <property type="protein sequence ID" value="GBO39389.1"/>
    <property type="molecule type" value="Genomic_DNA"/>
</dbReference>
<comment type="caution">
    <text evidence="1">The sequence shown here is derived from an EMBL/GenBank/DDBJ whole genome shotgun (WGS) entry which is preliminary data.</text>
</comment>
<proteinExistence type="predicted"/>
<reference evidence="1 3" key="1">
    <citation type="journal article" date="2019" name="Sci. Rep.">
        <title>Orb-weaving spider Araneus ventricosus genome elucidates the spidroin gene catalogue.</title>
        <authorList>
            <person name="Kono N."/>
            <person name="Nakamura H."/>
            <person name="Ohtoshi R."/>
            <person name="Moran D.A.P."/>
            <person name="Shinohara A."/>
            <person name="Yoshida Y."/>
            <person name="Fujiwara M."/>
            <person name="Mori M."/>
            <person name="Tomita M."/>
            <person name="Arakawa K."/>
        </authorList>
    </citation>
    <scope>NUCLEOTIDE SEQUENCE [LARGE SCALE GENOMIC DNA]</scope>
</reference>
<evidence type="ECO:0000313" key="1">
    <source>
        <dbReference type="EMBL" id="GBO39389.1"/>
    </source>
</evidence>
<evidence type="ECO:0000313" key="3">
    <source>
        <dbReference type="Proteomes" id="UP000499080"/>
    </source>
</evidence>
<dbReference type="AlphaFoldDB" id="A0A4Y2WQE6"/>
<dbReference type="Proteomes" id="UP000499080">
    <property type="component" value="Unassembled WGS sequence"/>
</dbReference>
<name>A0A4Y2WQE6_ARAVE</name>
<gene>
    <name evidence="1" type="ORF">AVEN_190442_1</name>
    <name evidence="2" type="ORF">AVEN_194294_1</name>
</gene>